<evidence type="ECO:0000313" key="8">
    <source>
        <dbReference type="Proteomes" id="UP001530315"/>
    </source>
</evidence>
<evidence type="ECO:0000256" key="2">
    <source>
        <dbReference type="ARBA" id="ARBA00023125"/>
    </source>
</evidence>
<comment type="similarity">
    <text evidence="4">Belongs to the HSF family.</text>
</comment>
<name>A0ABD3P9H5_9STRA</name>
<dbReference type="Proteomes" id="UP001530315">
    <property type="component" value="Unassembled WGS sequence"/>
</dbReference>
<keyword evidence="8" id="KW-1185">Reference proteome</keyword>
<comment type="caution">
    <text evidence="7">The sequence shown here is derived from an EMBL/GenBank/DDBJ whole genome shotgun (WGS) entry which is preliminary data.</text>
</comment>
<dbReference type="EMBL" id="JALLAZ020000945">
    <property type="protein sequence ID" value="KAL3784011.1"/>
    <property type="molecule type" value="Genomic_DNA"/>
</dbReference>
<evidence type="ECO:0000259" key="6">
    <source>
        <dbReference type="SMART" id="SM00415"/>
    </source>
</evidence>
<evidence type="ECO:0000256" key="5">
    <source>
        <dbReference type="SAM" id="MobiDB-lite"/>
    </source>
</evidence>
<dbReference type="AlphaFoldDB" id="A0ABD3P9H5"/>
<dbReference type="GO" id="GO:0003677">
    <property type="term" value="F:DNA binding"/>
    <property type="evidence" value="ECO:0007669"/>
    <property type="project" value="UniProtKB-KW"/>
</dbReference>
<proteinExistence type="inferred from homology"/>
<sequence length="295" mass="33182">MSTQFPTASMNSARAPPRRTDHTYRDFSKFAVDKLLPPNKKAQTNFPAKLHQILSTPEFSHPHGRAWKIHNKELFISEVTPKFFAQSKYESFTRQLNGWGFKRLQQPGNDFNAYYHECFLRGLPHLTAMMKRVSPNQGKLLPHVEGEPNFYEIDKRFPTVPYDDALSGSFSMPSGVWSPWEPPLGYHTGPSQLSSSSEVYGPPPPFYGHHGHLHAVAACNPQIGSYPPYPPQYQMQYGHQPYEQYPYHSYSPWSPHSTSPQRDNAPPSGANAAKSGEVSSNAYDEPDSAASVGWG</sequence>
<evidence type="ECO:0000256" key="1">
    <source>
        <dbReference type="ARBA" id="ARBA00004123"/>
    </source>
</evidence>
<keyword evidence="2" id="KW-0238">DNA-binding</keyword>
<dbReference type="SUPFAM" id="SSF46785">
    <property type="entry name" value="Winged helix' DNA-binding domain"/>
    <property type="match status" value="1"/>
</dbReference>
<dbReference type="InterPro" id="IPR036388">
    <property type="entry name" value="WH-like_DNA-bd_sf"/>
</dbReference>
<evidence type="ECO:0000313" key="7">
    <source>
        <dbReference type="EMBL" id="KAL3784011.1"/>
    </source>
</evidence>
<reference evidence="7 8" key="1">
    <citation type="submission" date="2024-10" db="EMBL/GenBank/DDBJ databases">
        <title>Updated reference genomes for cyclostephanoid diatoms.</title>
        <authorList>
            <person name="Roberts W.R."/>
            <person name="Alverson A.J."/>
        </authorList>
    </citation>
    <scope>NUCLEOTIDE SEQUENCE [LARGE SCALE GENOMIC DNA]</scope>
    <source>
        <strain evidence="7 8">AJA276-08</strain>
    </source>
</reference>
<evidence type="ECO:0000256" key="3">
    <source>
        <dbReference type="ARBA" id="ARBA00023242"/>
    </source>
</evidence>
<feature type="region of interest" description="Disordered" evidence="5">
    <location>
        <begin position="250"/>
        <end position="295"/>
    </location>
</feature>
<organism evidence="7 8">
    <name type="scientific">Stephanodiscus triporus</name>
    <dbReference type="NCBI Taxonomy" id="2934178"/>
    <lineage>
        <taxon>Eukaryota</taxon>
        <taxon>Sar</taxon>
        <taxon>Stramenopiles</taxon>
        <taxon>Ochrophyta</taxon>
        <taxon>Bacillariophyta</taxon>
        <taxon>Coscinodiscophyceae</taxon>
        <taxon>Thalassiosirophycidae</taxon>
        <taxon>Stephanodiscales</taxon>
        <taxon>Stephanodiscaceae</taxon>
        <taxon>Stephanodiscus</taxon>
    </lineage>
</organism>
<accession>A0ABD3P9H5</accession>
<comment type="subcellular location">
    <subcellularLocation>
        <location evidence="1">Nucleus</location>
    </subcellularLocation>
</comment>
<feature type="region of interest" description="Disordered" evidence="5">
    <location>
        <begin position="1"/>
        <end position="20"/>
    </location>
</feature>
<keyword evidence="3" id="KW-0539">Nucleus</keyword>
<dbReference type="SMART" id="SM00415">
    <property type="entry name" value="HSF"/>
    <property type="match status" value="1"/>
</dbReference>
<feature type="compositionally biased region" description="Polar residues" evidence="5">
    <location>
        <begin position="1"/>
        <end position="12"/>
    </location>
</feature>
<dbReference type="PANTHER" id="PTHR10015">
    <property type="entry name" value="HEAT SHOCK TRANSCRIPTION FACTOR"/>
    <property type="match status" value="1"/>
</dbReference>
<dbReference type="Pfam" id="PF00447">
    <property type="entry name" value="HSF_DNA-bind"/>
    <property type="match status" value="1"/>
</dbReference>
<gene>
    <name evidence="7" type="ORF">ACHAW5_009116</name>
</gene>
<dbReference type="GO" id="GO:0005634">
    <property type="term" value="C:nucleus"/>
    <property type="evidence" value="ECO:0007669"/>
    <property type="project" value="UniProtKB-SubCell"/>
</dbReference>
<dbReference type="Gene3D" id="1.10.10.10">
    <property type="entry name" value="Winged helix-like DNA-binding domain superfamily/Winged helix DNA-binding domain"/>
    <property type="match status" value="1"/>
</dbReference>
<protein>
    <recommendedName>
        <fullName evidence="6">HSF-type DNA-binding domain-containing protein</fullName>
    </recommendedName>
</protein>
<feature type="domain" description="HSF-type DNA-binding" evidence="6">
    <location>
        <begin position="42"/>
        <end position="133"/>
    </location>
</feature>
<feature type="compositionally biased region" description="Low complexity" evidence="5">
    <location>
        <begin position="250"/>
        <end position="260"/>
    </location>
</feature>
<dbReference type="PANTHER" id="PTHR10015:SF206">
    <property type="entry name" value="HSF-TYPE DNA-BINDING DOMAIN-CONTAINING PROTEIN"/>
    <property type="match status" value="1"/>
</dbReference>
<dbReference type="InterPro" id="IPR000232">
    <property type="entry name" value="HSF_DNA-bd"/>
</dbReference>
<evidence type="ECO:0000256" key="4">
    <source>
        <dbReference type="RuleBase" id="RU004020"/>
    </source>
</evidence>
<dbReference type="FunFam" id="1.10.10.10:FF:000479">
    <property type="entry name" value="Predicted protein"/>
    <property type="match status" value="1"/>
</dbReference>
<dbReference type="InterPro" id="IPR036390">
    <property type="entry name" value="WH_DNA-bd_sf"/>
</dbReference>